<evidence type="ECO:0000313" key="4">
    <source>
        <dbReference type="Proteomes" id="UP000078512"/>
    </source>
</evidence>
<dbReference type="SUPFAM" id="SSF52833">
    <property type="entry name" value="Thioredoxin-like"/>
    <property type="match status" value="1"/>
</dbReference>
<dbReference type="STRING" id="1314771.A0A197KF20"/>
<dbReference type="Pfam" id="PF00085">
    <property type="entry name" value="Thioredoxin"/>
    <property type="match status" value="1"/>
</dbReference>
<organism evidence="3 4">
    <name type="scientific">Linnemannia elongata AG-77</name>
    <dbReference type="NCBI Taxonomy" id="1314771"/>
    <lineage>
        <taxon>Eukaryota</taxon>
        <taxon>Fungi</taxon>
        <taxon>Fungi incertae sedis</taxon>
        <taxon>Mucoromycota</taxon>
        <taxon>Mortierellomycotina</taxon>
        <taxon>Mortierellomycetes</taxon>
        <taxon>Mortierellales</taxon>
        <taxon>Mortierellaceae</taxon>
        <taxon>Linnemannia</taxon>
    </lineage>
</organism>
<keyword evidence="4" id="KW-1185">Reference proteome</keyword>
<evidence type="ECO:0000259" key="2">
    <source>
        <dbReference type="PROSITE" id="PS51352"/>
    </source>
</evidence>
<keyword evidence="1" id="KW-1015">Disulfide bond</keyword>
<dbReference type="PROSITE" id="PS51352">
    <property type="entry name" value="THIOREDOXIN_2"/>
    <property type="match status" value="1"/>
</dbReference>
<evidence type="ECO:0000256" key="1">
    <source>
        <dbReference type="ARBA" id="ARBA00023157"/>
    </source>
</evidence>
<dbReference type="PANTHER" id="PTHR46115">
    <property type="entry name" value="THIOREDOXIN-LIKE PROTEIN 1"/>
    <property type="match status" value="1"/>
</dbReference>
<dbReference type="Proteomes" id="UP000078512">
    <property type="component" value="Unassembled WGS sequence"/>
</dbReference>
<dbReference type="EMBL" id="KV442013">
    <property type="protein sequence ID" value="OAQ35758.1"/>
    <property type="molecule type" value="Genomic_DNA"/>
</dbReference>
<dbReference type="AlphaFoldDB" id="A0A197KF20"/>
<proteinExistence type="predicted"/>
<gene>
    <name evidence="3" type="ORF">K457DRAFT_65582</name>
</gene>
<dbReference type="InterPro" id="IPR013766">
    <property type="entry name" value="Thioredoxin_domain"/>
</dbReference>
<dbReference type="Gene3D" id="3.40.30.10">
    <property type="entry name" value="Glutaredoxin"/>
    <property type="match status" value="1"/>
</dbReference>
<evidence type="ECO:0000313" key="3">
    <source>
        <dbReference type="EMBL" id="OAQ35758.1"/>
    </source>
</evidence>
<reference evidence="3 4" key="1">
    <citation type="submission" date="2016-05" db="EMBL/GenBank/DDBJ databases">
        <title>Genome sequencing reveals origins of a unique bacterial endosymbiosis in the earliest lineages of terrestrial Fungi.</title>
        <authorList>
            <consortium name="DOE Joint Genome Institute"/>
            <person name="Uehling J."/>
            <person name="Gryganskyi A."/>
            <person name="Hameed K."/>
            <person name="Tschaplinski T."/>
            <person name="Misztal P."/>
            <person name="Wu S."/>
            <person name="Desiro A."/>
            <person name="Vande Pol N."/>
            <person name="Du Z.-Y."/>
            <person name="Zienkiewicz A."/>
            <person name="Zienkiewicz K."/>
            <person name="Morin E."/>
            <person name="Tisserant E."/>
            <person name="Splivallo R."/>
            <person name="Hainaut M."/>
            <person name="Henrissat B."/>
            <person name="Ohm R."/>
            <person name="Kuo A."/>
            <person name="Yan J."/>
            <person name="Lipzen A."/>
            <person name="Nolan M."/>
            <person name="Labutti K."/>
            <person name="Barry K."/>
            <person name="Goldstein A."/>
            <person name="Labbe J."/>
            <person name="Schadt C."/>
            <person name="Tuskan G."/>
            <person name="Grigoriev I."/>
            <person name="Martin F."/>
            <person name="Vilgalys R."/>
            <person name="Bonito G."/>
        </authorList>
    </citation>
    <scope>NUCLEOTIDE SEQUENCE [LARGE SCALE GENOMIC DNA]</scope>
    <source>
        <strain evidence="3 4">AG-77</strain>
    </source>
</reference>
<protein>
    <submittedName>
        <fullName evidence="3">Thioredoxin-like protein</fullName>
    </submittedName>
</protein>
<name>A0A197KF20_9FUNG</name>
<dbReference type="CDD" id="cd02947">
    <property type="entry name" value="TRX_family"/>
    <property type="match status" value="1"/>
</dbReference>
<dbReference type="OrthoDB" id="2121326at2759"/>
<dbReference type="InterPro" id="IPR036249">
    <property type="entry name" value="Thioredoxin-like_sf"/>
</dbReference>
<accession>A0A197KF20</accession>
<feature type="domain" description="Thioredoxin" evidence="2">
    <location>
        <begin position="1"/>
        <end position="103"/>
    </location>
</feature>
<sequence>MVRDIKSTTEFQTLIASGRKVVVHFQKSLAEPCLRFVPKFEAFSQDHEGIEFVAVDIDLLPEVARGAGIEAIPTVMAYEGKRVVHWHVGGAVDDLQYLIERFD</sequence>